<dbReference type="Proteomes" id="UP000593626">
    <property type="component" value="Chromosome"/>
</dbReference>
<feature type="transmembrane region" description="Helical" evidence="6">
    <location>
        <begin position="32"/>
        <end position="55"/>
    </location>
</feature>
<proteinExistence type="inferred from homology"/>
<dbReference type="PANTHER" id="PTHR12677:SF55">
    <property type="entry name" value="UNDECAPRENYL PHOSPHATE TRANSPORTER SAOUHSC_00901-RELATED"/>
    <property type="match status" value="1"/>
</dbReference>
<dbReference type="InterPro" id="IPR032816">
    <property type="entry name" value="VTT_dom"/>
</dbReference>
<keyword evidence="4 6" id="KW-1133">Transmembrane helix</keyword>
<feature type="transmembrane region" description="Helical" evidence="6">
    <location>
        <begin position="175"/>
        <end position="191"/>
    </location>
</feature>
<accession>A0A7S8C9S2</accession>
<evidence type="ECO:0000313" key="8">
    <source>
        <dbReference type="EMBL" id="QPC46019.1"/>
    </source>
</evidence>
<evidence type="ECO:0000256" key="1">
    <source>
        <dbReference type="ARBA" id="ARBA00004651"/>
    </source>
</evidence>
<name>A0A7S8C9S2_9BACI</name>
<evidence type="ECO:0000256" key="4">
    <source>
        <dbReference type="ARBA" id="ARBA00022989"/>
    </source>
</evidence>
<keyword evidence="3 6" id="KW-0812">Transmembrane</keyword>
<dbReference type="GO" id="GO:0005886">
    <property type="term" value="C:plasma membrane"/>
    <property type="evidence" value="ECO:0007669"/>
    <property type="project" value="UniProtKB-SubCell"/>
</dbReference>
<evidence type="ECO:0000256" key="5">
    <source>
        <dbReference type="ARBA" id="ARBA00023136"/>
    </source>
</evidence>
<protein>
    <recommendedName>
        <fullName evidence="6">TVP38/TMEM64 family membrane protein</fullName>
    </recommendedName>
</protein>
<keyword evidence="9" id="KW-1185">Reference proteome</keyword>
<feature type="transmembrane region" description="Helical" evidence="6">
    <location>
        <begin position="142"/>
        <end position="163"/>
    </location>
</feature>
<dbReference type="EMBL" id="CP049742">
    <property type="protein sequence ID" value="QPC46019.1"/>
    <property type="molecule type" value="Genomic_DNA"/>
</dbReference>
<organism evidence="8 9">
    <name type="scientific">Mangrovibacillus cuniculi</name>
    <dbReference type="NCBI Taxonomy" id="2593652"/>
    <lineage>
        <taxon>Bacteria</taxon>
        <taxon>Bacillati</taxon>
        <taxon>Bacillota</taxon>
        <taxon>Bacilli</taxon>
        <taxon>Bacillales</taxon>
        <taxon>Bacillaceae</taxon>
        <taxon>Mangrovibacillus</taxon>
    </lineage>
</organism>
<feature type="domain" description="VTT" evidence="7">
    <location>
        <begin position="49"/>
        <end position="165"/>
    </location>
</feature>
<evidence type="ECO:0000256" key="6">
    <source>
        <dbReference type="RuleBase" id="RU366058"/>
    </source>
</evidence>
<sequence>MYIQLGGIRLSELFTLDKLLELIGEYRSLGPIVAIVLPFLEAFLPFLPLIIFVTVNVNAFGLLWGFIFSWIGSVLGACVVFLLIRRYGHTRLLRWLTSKKTIQRLTVWVEQKGFGPLFVILCFPFTPSAVVNVVAGLSRIKFITFTFAVMLGKLVMIFTLSYIGYDIASLVKQPIRTAILLVIIALLWLVGKQVEKRLMVVQTKVGQREKGNE</sequence>
<evidence type="ECO:0000259" key="7">
    <source>
        <dbReference type="Pfam" id="PF09335"/>
    </source>
</evidence>
<keyword evidence="2 6" id="KW-1003">Cell membrane</keyword>
<reference evidence="8 9" key="1">
    <citation type="submission" date="2019-07" db="EMBL/GenBank/DDBJ databases">
        <title>Genome sequence of 2 isolates from Red Sea Mangroves.</title>
        <authorList>
            <person name="Sefrji F."/>
            <person name="Michoud G."/>
            <person name="Merlino G."/>
            <person name="Daffonchio D."/>
        </authorList>
    </citation>
    <scope>NUCLEOTIDE SEQUENCE [LARGE SCALE GENOMIC DNA]</scope>
    <source>
        <strain evidence="8 9">R1DC41</strain>
    </source>
</reference>
<dbReference type="InterPro" id="IPR015414">
    <property type="entry name" value="TMEM64"/>
</dbReference>
<dbReference type="Pfam" id="PF09335">
    <property type="entry name" value="VTT_dom"/>
    <property type="match status" value="1"/>
</dbReference>
<evidence type="ECO:0000313" key="9">
    <source>
        <dbReference type="Proteomes" id="UP000593626"/>
    </source>
</evidence>
<evidence type="ECO:0000256" key="3">
    <source>
        <dbReference type="ARBA" id="ARBA00022692"/>
    </source>
</evidence>
<dbReference type="PANTHER" id="PTHR12677">
    <property type="entry name" value="GOLGI APPARATUS MEMBRANE PROTEIN TVP38-RELATED"/>
    <property type="match status" value="1"/>
</dbReference>
<feature type="transmembrane region" description="Helical" evidence="6">
    <location>
        <begin position="62"/>
        <end position="84"/>
    </location>
</feature>
<keyword evidence="5 6" id="KW-0472">Membrane</keyword>
<dbReference type="KEGG" id="mcui:G8O30_03130"/>
<dbReference type="AlphaFoldDB" id="A0A7S8C9S2"/>
<gene>
    <name evidence="8" type="ORF">G8O30_03130</name>
</gene>
<evidence type="ECO:0000256" key="2">
    <source>
        <dbReference type="ARBA" id="ARBA00022475"/>
    </source>
</evidence>
<comment type="subcellular location">
    <subcellularLocation>
        <location evidence="1 6">Cell membrane</location>
        <topology evidence="1 6">Multi-pass membrane protein</topology>
    </subcellularLocation>
</comment>
<comment type="similarity">
    <text evidence="6">Belongs to the TVP38/TMEM64 family.</text>
</comment>
<feature type="transmembrane region" description="Helical" evidence="6">
    <location>
        <begin position="114"/>
        <end position="135"/>
    </location>
</feature>